<evidence type="ECO:0000313" key="3">
    <source>
        <dbReference type="EMBL" id="KAK3102823.1"/>
    </source>
</evidence>
<dbReference type="InterPro" id="IPR026992">
    <property type="entry name" value="DIOX_N"/>
</dbReference>
<keyword evidence="1" id="KW-0479">Metal-binding</keyword>
<evidence type="ECO:0000259" key="2">
    <source>
        <dbReference type="PROSITE" id="PS51471"/>
    </source>
</evidence>
<gene>
    <name evidence="3" type="ORF">FSP39_014200</name>
</gene>
<keyword evidence="4" id="KW-1185">Reference proteome</keyword>
<dbReference type="InterPro" id="IPR027443">
    <property type="entry name" value="IPNS-like_sf"/>
</dbReference>
<keyword evidence="1" id="KW-0560">Oxidoreductase</keyword>
<dbReference type="InterPro" id="IPR052787">
    <property type="entry name" value="MAVS"/>
</dbReference>
<evidence type="ECO:0000313" key="4">
    <source>
        <dbReference type="Proteomes" id="UP001186944"/>
    </source>
</evidence>
<sequence length="383" mass="43700">MADGQERFAPRSEEDISRVRTELHSKNTIRSNKKAATILRAYLIEKSQNSNFEEFDTVQLNEVLSHFYMDLRKANGEKYKVTSLENIRHSLNMYLQSPPFNRTFDLIKGLEFSESNINFRAVLAELKREGKGAIDHHAVIKDADLQKLYSSVFLSPKTPSGLFNKIFDMFDVSKKFYEMPEQVKKVYAKQGATSIHGWIAREIEKSDPASPVADLKEAFNFQILDDESDIDYFRECHHLIGQKGNNSSLRSLYYPPLSSGVKSGQMRCGEHSDFGTITLLFQDDAGGLQVKLPNGDYIPADPIPDTVLVNLGDLMQRWTADKLVATKHRVVFPEDLKSTKGRQSFAFFVQADDEVVIECLDKSNKYEPMTSLDYLNMKFNTIY</sequence>
<dbReference type="Proteomes" id="UP001186944">
    <property type="component" value="Unassembled WGS sequence"/>
</dbReference>
<dbReference type="Pfam" id="PF14226">
    <property type="entry name" value="DIOX_N"/>
    <property type="match status" value="1"/>
</dbReference>
<dbReference type="InterPro" id="IPR044861">
    <property type="entry name" value="IPNS-like_FE2OG_OXY"/>
</dbReference>
<accession>A0AA88YDN2</accession>
<proteinExistence type="inferred from homology"/>
<evidence type="ECO:0000256" key="1">
    <source>
        <dbReference type="RuleBase" id="RU003682"/>
    </source>
</evidence>
<dbReference type="EMBL" id="VSWD01000005">
    <property type="protein sequence ID" value="KAK3102823.1"/>
    <property type="molecule type" value="Genomic_DNA"/>
</dbReference>
<organism evidence="3 4">
    <name type="scientific">Pinctada imbricata</name>
    <name type="common">Atlantic pearl-oyster</name>
    <name type="synonym">Pinctada martensii</name>
    <dbReference type="NCBI Taxonomy" id="66713"/>
    <lineage>
        <taxon>Eukaryota</taxon>
        <taxon>Metazoa</taxon>
        <taxon>Spiralia</taxon>
        <taxon>Lophotrochozoa</taxon>
        <taxon>Mollusca</taxon>
        <taxon>Bivalvia</taxon>
        <taxon>Autobranchia</taxon>
        <taxon>Pteriomorphia</taxon>
        <taxon>Pterioida</taxon>
        <taxon>Pterioidea</taxon>
        <taxon>Pteriidae</taxon>
        <taxon>Pinctada</taxon>
    </lineage>
</organism>
<reference evidence="3" key="1">
    <citation type="submission" date="2019-08" db="EMBL/GenBank/DDBJ databases">
        <title>The improved chromosome-level genome for the pearl oyster Pinctada fucata martensii using PacBio sequencing and Hi-C.</title>
        <authorList>
            <person name="Zheng Z."/>
        </authorList>
    </citation>
    <scope>NUCLEOTIDE SEQUENCE</scope>
    <source>
        <strain evidence="3">ZZ-2019</strain>
        <tissue evidence="3">Adductor muscle</tissue>
    </source>
</reference>
<dbReference type="PANTHER" id="PTHR21446:SF12">
    <property type="entry name" value="POTASSIUM CHANNEL TETRAMERIZATION DOMAIN CONTAINING 1"/>
    <property type="match status" value="1"/>
</dbReference>
<dbReference type="InterPro" id="IPR005123">
    <property type="entry name" value="Oxoglu/Fe-dep_dioxygenase_dom"/>
</dbReference>
<dbReference type="Gene3D" id="2.60.120.330">
    <property type="entry name" value="B-lactam Antibiotic, Isopenicillin N Synthase, Chain"/>
    <property type="match status" value="1"/>
</dbReference>
<name>A0AA88YDN2_PINIB</name>
<comment type="caution">
    <text evidence="3">The sequence shown here is derived from an EMBL/GenBank/DDBJ whole genome shotgun (WGS) entry which is preliminary data.</text>
</comment>
<dbReference type="Pfam" id="PF03171">
    <property type="entry name" value="2OG-FeII_Oxy"/>
    <property type="match status" value="1"/>
</dbReference>
<dbReference type="PROSITE" id="PS51471">
    <property type="entry name" value="FE2OG_OXY"/>
    <property type="match status" value="1"/>
</dbReference>
<dbReference type="PANTHER" id="PTHR21446">
    <property type="entry name" value="DUF3504 DOMAIN-CONTAINING PROTEIN"/>
    <property type="match status" value="1"/>
</dbReference>
<feature type="domain" description="Fe2OG dioxygenase" evidence="2">
    <location>
        <begin position="245"/>
        <end position="351"/>
    </location>
</feature>
<keyword evidence="1" id="KW-0408">Iron</keyword>
<protein>
    <recommendedName>
        <fullName evidence="2">Fe2OG dioxygenase domain-containing protein</fullName>
    </recommendedName>
</protein>
<dbReference type="GO" id="GO:0046872">
    <property type="term" value="F:metal ion binding"/>
    <property type="evidence" value="ECO:0007669"/>
    <property type="project" value="UniProtKB-KW"/>
</dbReference>
<comment type="similarity">
    <text evidence="1">Belongs to the iron/ascorbate-dependent oxidoreductase family.</text>
</comment>
<dbReference type="GO" id="GO:0016491">
    <property type="term" value="F:oxidoreductase activity"/>
    <property type="evidence" value="ECO:0007669"/>
    <property type="project" value="UniProtKB-KW"/>
</dbReference>
<dbReference type="AlphaFoldDB" id="A0AA88YDN2"/>
<dbReference type="SUPFAM" id="SSF51197">
    <property type="entry name" value="Clavaminate synthase-like"/>
    <property type="match status" value="1"/>
</dbReference>